<evidence type="ECO:0000256" key="1">
    <source>
        <dbReference type="SAM" id="Phobius"/>
    </source>
</evidence>
<comment type="caution">
    <text evidence="3">The sequence shown here is derived from an EMBL/GenBank/DDBJ whole genome shotgun (WGS) entry which is preliminary data.</text>
</comment>
<dbReference type="RefSeq" id="WP_382379093.1">
    <property type="nucleotide sequence ID" value="NZ_JBHRZI010000037.1"/>
</dbReference>
<protein>
    <recommendedName>
        <fullName evidence="5">Lipoprotein</fullName>
    </recommendedName>
</protein>
<evidence type="ECO:0000313" key="4">
    <source>
        <dbReference type="Proteomes" id="UP001595690"/>
    </source>
</evidence>
<dbReference type="EMBL" id="JBHRZI010000037">
    <property type="protein sequence ID" value="MFC3897608.1"/>
    <property type="molecule type" value="Genomic_DNA"/>
</dbReference>
<accession>A0ABV8C6H2</accession>
<evidence type="ECO:0008006" key="5">
    <source>
        <dbReference type="Google" id="ProtNLM"/>
    </source>
</evidence>
<feature type="chain" id="PRO_5045809490" description="Lipoprotein" evidence="2">
    <location>
        <begin position="21"/>
        <end position="172"/>
    </location>
</feature>
<dbReference type="PROSITE" id="PS51257">
    <property type="entry name" value="PROKAR_LIPOPROTEIN"/>
    <property type="match status" value="1"/>
</dbReference>
<feature type="signal peptide" evidence="2">
    <location>
        <begin position="1"/>
        <end position="20"/>
    </location>
</feature>
<name>A0ABV8C6H2_9PSEU</name>
<evidence type="ECO:0000256" key="2">
    <source>
        <dbReference type="SAM" id="SignalP"/>
    </source>
</evidence>
<evidence type="ECO:0000313" key="3">
    <source>
        <dbReference type="EMBL" id="MFC3897608.1"/>
    </source>
</evidence>
<feature type="transmembrane region" description="Helical" evidence="1">
    <location>
        <begin position="121"/>
        <end position="147"/>
    </location>
</feature>
<keyword evidence="1" id="KW-0812">Transmembrane</keyword>
<proteinExistence type="predicted"/>
<reference evidence="4" key="1">
    <citation type="journal article" date="2019" name="Int. J. Syst. Evol. Microbiol.">
        <title>The Global Catalogue of Microorganisms (GCM) 10K type strain sequencing project: providing services to taxonomists for standard genome sequencing and annotation.</title>
        <authorList>
            <consortium name="The Broad Institute Genomics Platform"/>
            <consortium name="The Broad Institute Genome Sequencing Center for Infectious Disease"/>
            <person name="Wu L."/>
            <person name="Ma J."/>
        </authorList>
    </citation>
    <scope>NUCLEOTIDE SEQUENCE [LARGE SCALE GENOMIC DNA]</scope>
    <source>
        <strain evidence="4">CGMCC 4.7405</strain>
    </source>
</reference>
<dbReference type="Proteomes" id="UP001595690">
    <property type="component" value="Unassembled WGS sequence"/>
</dbReference>
<keyword evidence="2" id="KW-0732">Signal</keyword>
<sequence length="172" mass="18787">MRRVAPLLLLCLALAGCGLIGDLASLQARLTDAGYTNVSTDHSSINGTDRLEVTASSDDPAKTVEQIAEIVWDSYPQHVDQVSIALNETYEVYTADALREAFGERLVAEKPDDDADVGRTIVTWLIVAAVVFLLFVAGLVVLIVFLVRRSNRRRAQQQPYYPPPPPGWPPAA</sequence>
<gene>
    <name evidence="3" type="ORF">ACFOWZ_39545</name>
</gene>
<keyword evidence="1" id="KW-1133">Transmembrane helix</keyword>
<organism evidence="3 4">
    <name type="scientific">Lentzea rhizosphaerae</name>
    <dbReference type="NCBI Taxonomy" id="2041025"/>
    <lineage>
        <taxon>Bacteria</taxon>
        <taxon>Bacillati</taxon>
        <taxon>Actinomycetota</taxon>
        <taxon>Actinomycetes</taxon>
        <taxon>Pseudonocardiales</taxon>
        <taxon>Pseudonocardiaceae</taxon>
        <taxon>Lentzea</taxon>
    </lineage>
</organism>
<keyword evidence="4" id="KW-1185">Reference proteome</keyword>
<keyword evidence="1" id="KW-0472">Membrane</keyword>